<dbReference type="Gene3D" id="2.130.10.10">
    <property type="entry name" value="YVTN repeat-like/Quinoprotein amine dehydrogenase"/>
    <property type="match status" value="2"/>
</dbReference>
<keyword evidence="7" id="KW-1185">Reference proteome</keyword>
<dbReference type="eggNOG" id="COG0823">
    <property type="taxonomic scope" value="Bacteria"/>
</dbReference>
<dbReference type="PANTHER" id="PTHR22847">
    <property type="entry name" value="WD40 REPEAT PROTEIN"/>
    <property type="match status" value="1"/>
</dbReference>
<dbReference type="SMART" id="SM00320">
    <property type="entry name" value="WD40"/>
    <property type="match status" value="10"/>
</dbReference>
<dbReference type="eggNOG" id="COG4249">
    <property type="taxonomic scope" value="Bacteria"/>
</dbReference>
<gene>
    <name evidence="6" type="ORF">CY0110_25216</name>
</gene>
<dbReference type="CDD" id="cd00200">
    <property type="entry name" value="WD40"/>
    <property type="match status" value="1"/>
</dbReference>
<protein>
    <submittedName>
        <fullName evidence="6">Peptidase C14, caspase catalytic subunit p20</fullName>
    </submittedName>
</protein>
<evidence type="ECO:0000256" key="2">
    <source>
        <dbReference type="ARBA" id="ARBA00022737"/>
    </source>
</evidence>
<dbReference type="Gene3D" id="3.40.50.300">
    <property type="entry name" value="P-loop containing nucleotide triphosphate hydrolases"/>
    <property type="match status" value="1"/>
</dbReference>
<feature type="domain" description="Novel STAND NTPase 1" evidence="5">
    <location>
        <begin position="291"/>
        <end position="701"/>
    </location>
</feature>
<feature type="domain" description="Peptidase C14 caspase" evidence="4">
    <location>
        <begin position="6"/>
        <end position="256"/>
    </location>
</feature>
<feature type="repeat" description="WD" evidence="3">
    <location>
        <begin position="1242"/>
        <end position="1283"/>
    </location>
</feature>
<feature type="repeat" description="WD" evidence="3">
    <location>
        <begin position="864"/>
        <end position="883"/>
    </location>
</feature>
<dbReference type="SUPFAM" id="SSF50969">
    <property type="entry name" value="YVTN repeat-like/Quinoprotein amine dehydrogenase"/>
    <property type="match status" value="1"/>
</dbReference>
<dbReference type="Pfam" id="PF00656">
    <property type="entry name" value="Peptidase_C14"/>
    <property type="match status" value="1"/>
</dbReference>
<feature type="repeat" description="WD" evidence="3">
    <location>
        <begin position="983"/>
        <end position="1010"/>
    </location>
</feature>
<dbReference type="InterPro" id="IPR049052">
    <property type="entry name" value="nSTAND1"/>
</dbReference>
<dbReference type="PANTHER" id="PTHR22847:SF637">
    <property type="entry name" value="WD REPEAT DOMAIN 5B"/>
    <property type="match status" value="1"/>
</dbReference>
<dbReference type="InterPro" id="IPR011044">
    <property type="entry name" value="Quino_amine_DH_bsu"/>
</dbReference>
<dbReference type="PRINTS" id="PR00320">
    <property type="entry name" value="GPROTEINBRPT"/>
</dbReference>
<evidence type="ECO:0000313" key="6">
    <source>
        <dbReference type="EMBL" id="EAZ89796.1"/>
    </source>
</evidence>
<dbReference type="InterPro" id="IPR020472">
    <property type="entry name" value="WD40_PAC1"/>
</dbReference>
<dbReference type="Proteomes" id="UP000003781">
    <property type="component" value="Unassembled WGS sequence"/>
</dbReference>
<feature type="repeat" description="WD" evidence="3">
    <location>
        <begin position="1026"/>
        <end position="1046"/>
    </location>
</feature>
<evidence type="ECO:0000256" key="3">
    <source>
        <dbReference type="PROSITE-ProRule" id="PRU00221"/>
    </source>
</evidence>
<feature type="repeat" description="WD" evidence="3">
    <location>
        <begin position="1096"/>
        <end position="1129"/>
    </location>
</feature>
<feature type="repeat" description="WD" evidence="3">
    <location>
        <begin position="892"/>
        <end position="933"/>
    </location>
</feature>
<evidence type="ECO:0000259" key="4">
    <source>
        <dbReference type="Pfam" id="PF00656"/>
    </source>
</evidence>
<reference evidence="6 7" key="1">
    <citation type="submission" date="2007-03" db="EMBL/GenBank/DDBJ databases">
        <authorList>
            <person name="Stal L."/>
            <person name="Ferriera S."/>
            <person name="Johnson J."/>
            <person name="Kravitz S."/>
            <person name="Beeson K."/>
            <person name="Sutton G."/>
            <person name="Rogers Y.-H."/>
            <person name="Friedman R."/>
            <person name="Frazier M."/>
            <person name="Venter J.C."/>
        </authorList>
    </citation>
    <scope>NUCLEOTIDE SEQUENCE [LARGE SCALE GENOMIC DNA]</scope>
    <source>
        <strain evidence="6 7">CCY0110</strain>
    </source>
</reference>
<comment type="caution">
    <text evidence="6">The sequence shown here is derived from an EMBL/GenBank/DDBJ whole genome shotgun (WGS) entry which is preliminary data.</text>
</comment>
<dbReference type="eggNOG" id="COG2319">
    <property type="taxonomic scope" value="Bacteria"/>
</dbReference>
<dbReference type="RefSeq" id="WP_008277060.1">
    <property type="nucleotide sequence ID" value="NZ_AAXW01000036.1"/>
</dbReference>
<dbReference type="Pfam" id="PF00400">
    <property type="entry name" value="WD40"/>
    <property type="match status" value="9"/>
</dbReference>
<dbReference type="OrthoDB" id="500003at2"/>
<dbReference type="InterPro" id="IPR029030">
    <property type="entry name" value="Caspase-like_dom_sf"/>
</dbReference>
<dbReference type="GO" id="GO:0006508">
    <property type="term" value="P:proteolysis"/>
    <property type="evidence" value="ECO:0007669"/>
    <property type="project" value="InterPro"/>
</dbReference>
<feature type="repeat" description="WD" evidence="3">
    <location>
        <begin position="1183"/>
        <end position="1215"/>
    </location>
</feature>
<dbReference type="InterPro" id="IPR001680">
    <property type="entry name" value="WD40_rpt"/>
</dbReference>
<dbReference type="Gene3D" id="3.40.50.1460">
    <property type="match status" value="1"/>
</dbReference>
<feature type="repeat" description="WD" evidence="3">
    <location>
        <begin position="933"/>
        <end position="966"/>
    </location>
</feature>
<dbReference type="InterPro" id="IPR011600">
    <property type="entry name" value="Pept_C14_caspase"/>
</dbReference>
<keyword evidence="1 3" id="KW-0853">WD repeat</keyword>
<dbReference type="SUPFAM" id="SSF52129">
    <property type="entry name" value="Caspase-like"/>
    <property type="match status" value="1"/>
</dbReference>
<dbReference type="EMBL" id="AAXW01000036">
    <property type="protein sequence ID" value="EAZ89796.1"/>
    <property type="molecule type" value="Genomic_DNA"/>
</dbReference>
<dbReference type="Pfam" id="PF20703">
    <property type="entry name" value="nSTAND1"/>
    <property type="match status" value="1"/>
</dbReference>
<name>A3IUK4_9CHRO</name>
<dbReference type="GO" id="GO:0004197">
    <property type="term" value="F:cysteine-type endopeptidase activity"/>
    <property type="evidence" value="ECO:0007669"/>
    <property type="project" value="InterPro"/>
</dbReference>
<dbReference type="InterPro" id="IPR019775">
    <property type="entry name" value="WD40_repeat_CS"/>
</dbReference>
<dbReference type="PROSITE" id="PS50294">
    <property type="entry name" value="WD_REPEATS_REGION"/>
    <property type="match status" value="7"/>
</dbReference>
<organism evidence="6 7">
    <name type="scientific">Crocosphaera chwakensis CCY0110</name>
    <dbReference type="NCBI Taxonomy" id="391612"/>
    <lineage>
        <taxon>Bacteria</taxon>
        <taxon>Bacillati</taxon>
        <taxon>Cyanobacteriota</taxon>
        <taxon>Cyanophyceae</taxon>
        <taxon>Oscillatoriophycideae</taxon>
        <taxon>Chroococcales</taxon>
        <taxon>Aphanothecaceae</taxon>
        <taxon>Crocosphaera</taxon>
        <taxon>Crocosphaera chwakensis</taxon>
    </lineage>
</organism>
<evidence type="ECO:0000256" key="1">
    <source>
        <dbReference type="ARBA" id="ARBA00022574"/>
    </source>
</evidence>
<dbReference type="SUPFAM" id="SSF52540">
    <property type="entry name" value="P-loop containing nucleoside triphosphate hydrolases"/>
    <property type="match status" value="1"/>
</dbReference>
<feature type="repeat" description="WD" evidence="3">
    <location>
        <begin position="1055"/>
        <end position="1089"/>
    </location>
</feature>
<dbReference type="InterPro" id="IPR027417">
    <property type="entry name" value="P-loop_NTPase"/>
</dbReference>
<dbReference type="SUPFAM" id="SSF50978">
    <property type="entry name" value="WD40 repeat-like"/>
    <property type="match status" value="1"/>
</dbReference>
<dbReference type="InterPro" id="IPR036322">
    <property type="entry name" value="WD40_repeat_dom_sf"/>
</dbReference>
<evidence type="ECO:0000259" key="5">
    <source>
        <dbReference type="Pfam" id="PF20703"/>
    </source>
</evidence>
<proteinExistence type="predicted"/>
<keyword evidence="2" id="KW-0677">Repeat</keyword>
<dbReference type="InterPro" id="IPR015943">
    <property type="entry name" value="WD40/YVTN_repeat-like_dom_sf"/>
</dbReference>
<dbReference type="PROSITE" id="PS50082">
    <property type="entry name" value="WD_REPEATS_2"/>
    <property type="match status" value="9"/>
</dbReference>
<dbReference type="PROSITE" id="PS00678">
    <property type="entry name" value="WD_REPEATS_1"/>
    <property type="match status" value="3"/>
</dbReference>
<accession>A3IUK4</accession>
<evidence type="ECO:0000313" key="7">
    <source>
        <dbReference type="Proteomes" id="UP000003781"/>
    </source>
</evidence>
<sequence>MSEFSRNLAVIIGINDYNNGISTLSTAVNDAKEINKILREEHDYQTWTLLDKVATLENITYLLTENLLQQVTPDDRLLFYFAGHGIALNGEDGPEGYLIPQDAKLGDTNTYLPMTELHSTLLELPCRHFLGLLDCCFAGAFRWSSTRDLGVIPDVIYQERYNRFIADPAWQVITSAASDQKAADAFDFQTQRSQKGQHSPFATALMDALAGKADIYPPSTNGKPAGDGVITASELYLYLRDAVEIASNNHQRQTPGIWPLKKHDKGEYIFLSPQHPLNLPPAPPLDVSKNPYRGLESFEEEHSNLFFGRTTVIEKLYEFVNTHTLTVVLGASGSGKSSLVKAGLISYFKQQSNPNEWQILTPFRPGESPLMALNKTLALEKIKVTEEAEGAEEVIEKRMTNLSGYLAVWMKQHPETHLLMIIDQFEELMTLCKDATERENFLGLLAQLIETYPQQLRIIITLRSDFEPQYQNSPLQEYWQTSRFLVSPMSRNELREAIEKPAEQRVMYFQPYDLVEQLIDEVADMPGTLPLLSFALSELYLKYLQRQQIAQNEGETIDRALTQEDYQALGGILTSLTKRADEEYQKLVTKNPAYGQVIRHLMLRMVSMGGGELARRRVLLSELEYPTEKNALVKAVIERFTTARLLVTGEDAEGNPYVEPAHDVLVRGWQKLLMWKQEDEESIILQRRLTPAAQEWHFQQQPRFLWHTNPRLNLLKTVAKSDDNWLNWVEGEFVRRSIARKTFNTRRNRSVAIAVILGLSAGLLFSLIGYRNTLIEGAIASQSSAKNNLRLNHSLDGMVNSLQAGQALQHPLVKFPLFQLFRSTDTIQEEIQGTLLWAVYRVKEANRLIKENSLIVRSILSPDDENGQMIASAGEDGNIKLWNSQGQELASWRADNQRVWMVAFSPDKQILASAGEDGTVRLWDLQGKQLNELKGHKATTRFVTFSPDGQKIASVGGQDGILRLWNKNGNLLRSWPADNLKFLKSVDFHPNNQLLVTAGRDEKIKIWTLDGKLLKQLDFHAWGAFFSPDGQYLVAAGDDGTIGLWNSKYELVQRWPVDEGEIWNVAFSTDSKKIASGGDDGNVRVWNLKGDILTQFEGHNGPVRSVKFTANSQQVVSSGDDGTTRLWNVPDQLFDNQNIKPYQTPLVKNNQDIVSPNNKLRAFIDKDNRIQITNINGTKLNTFQDHIGTVSAINFSPNSQLLVSAGEDHTIRVWKDLDKKQQGRSRSIFQVDEEEIKNIQNYTYDENRITAVIFSPNNQRIVSGDNAGYIRIWDLKRNQKIAVLQVSNHAVNTLDFSSDGDLLVSFANQKETIKLSLESFNQLIARGCHTIKDFLENNPNFISTNSFLCKKIVFDNSNDLVTINNNQKLDSQF</sequence>